<gene>
    <name evidence="1" type="ORF">rsdtw13_14020</name>
</gene>
<name>A0ACB5RBA0_9CLOT</name>
<proteinExistence type="predicted"/>
<evidence type="ECO:0000313" key="1">
    <source>
        <dbReference type="EMBL" id="GKX66144.1"/>
    </source>
</evidence>
<sequence length="136" mass="15786">MLSSKELSIFAIKGSDKVKNIDRKIQELYQFLDQYKGENKEFFELTTSILQCLKDEVTEMKENISNVNKNISYLNADISELQDQLFEEVSVEDLEDIEDSYDELECKNCGKKLYVEVEAIKNNKVLLCPNCNQNLL</sequence>
<comment type="caution">
    <text evidence="1">The sequence shown here is derived from an EMBL/GenBank/DDBJ whole genome shotgun (WGS) entry which is preliminary data.</text>
</comment>
<evidence type="ECO:0000313" key="2">
    <source>
        <dbReference type="Proteomes" id="UP001058074"/>
    </source>
</evidence>
<organism evidence="1 2">
    <name type="scientific">Inconstantimicrobium mannanitabidum</name>
    <dbReference type="NCBI Taxonomy" id="1604901"/>
    <lineage>
        <taxon>Bacteria</taxon>
        <taxon>Bacillati</taxon>
        <taxon>Bacillota</taxon>
        <taxon>Clostridia</taxon>
        <taxon>Eubacteriales</taxon>
        <taxon>Clostridiaceae</taxon>
        <taxon>Inconstantimicrobium</taxon>
    </lineage>
</organism>
<protein>
    <submittedName>
        <fullName evidence="1">Uncharacterized protein</fullName>
    </submittedName>
</protein>
<dbReference type="Proteomes" id="UP001058074">
    <property type="component" value="Unassembled WGS sequence"/>
</dbReference>
<keyword evidence="2" id="KW-1185">Reference proteome</keyword>
<reference evidence="1" key="1">
    <citation type="journal article" date="2025" name="Int. J. Syst. Evol. Microbiol.">
        <title>Inconstantimicrobium mannanitabidum sp. nov., a novel member of the family Clostridiaceae isolated from anoxic soil under the treatment of reductive soil disinfestation.</title>
        <authorList>
            <person name="Ueki A."/>
            <person name="Tonouchi A."/>
            <person name="Honma S."/>
            <person name="Kaku N."/>
            <person name="Ueki K."/>
        </authorList>
    </citation>
    <scope>NUCLEOTIDE SEQUENCE</scope>
    <source>
        <strain evidence="1">TW13</strain>
    </source>
</reference>
<dbReference type="EMBL" id="BROD01000001">
    <property type="protein sequence ID" value="GKX66144.1"/>
    <property type="molecule type" value="Genomic_DNA"/>
</dbReference>
<accession>A0ACB5RBA0</accession>